<sequence length="60" mass="6744">RTIQDPLMHHGHHFSRAIHAFCNVQTLIANGLQAMCNNTPVDKSVTAVERKELSVFCELL</sequence>
<keyword evidence="2" id="KW-1185">Reference proteome</keyword>
<dbReference type="HOGENOM" id="CLU_166312_1_0_1"/>
<evidence type="ECO:0000313" key="1">
    <source>
        <dbReference type="EMBL" id="KIM58419.1"/>
    </source>
</evidence>
<name>A0A0C3DQF3_9AGAM</name>
<gene>
    <name evidence="1" type="ORF">SCLCIDRAFT_128210</name>
</gene>
<dbReference type="Proteomes" id="UP000053989">
    <property type="component" value="Unassembled WGS sequence"/>
</dbReference>
<protein>
    <submittedName>
        <fullName evidence="1">Uncharacterized protein</fullName>
    </submittedName>
</protein>
<dbReference type="OrthoDB" id="2671666at2759"/>
<dbReference type="STRING" id="1036808.A0A0C3DQF3"/>
<dbReference type="AlphaFoldDB" id="A0A0C3DQF3"/>
<accession>A0A0C3DQF3</accession>
<organism evidence="1 2">
    <name type="scientific">Scleroderma citrinum Foug A</name>
    <dbReference type="NCBI Taxonomy" id="1036808"/>
    <lineage>
        <taxon>Eukaryota</taxon>
        <taxon>Fungi</taxon>
        <taxon>Dikarya</taxon>
        <taxon>Basidiomycota</taxon>
        <taxon>Agaricomycotina</taxon>
        <taxon>Agaricomycetes</taxon>
        <taxon>Agaricomycetidae</taxon>
        <taxon>Boletales</taxon>
        <taxon>Sclerodermatineae</taxon>
        <taxon>Sclerodermataceae</taxon>
        <taxon>Scleroderma</taxon>
    </lineage>
</organism>
<dbReference type="EMBL" id="KN822086">
    <property type="protein sequence ID" value="KIM58419.1"/>
    <property type="molecule type" value="Genomic_DNA"/>
</dbReference>
<proteinExistence type="predicted"/>
<feature type="non-terminal residue" evidence="1">
    <location>
        <position position="1"/>
    </location>
</feature>
<reference evidence="1 2" key="1">
    <citation type="submission" date="2014-04" db="EMBL/GenBank/DDBJ databases">
        <authorList>
            <consortium name="DOE Joint Genome Institute"/>
            <person name="Kuo A."/>
            <person name="Kohler A."/>
            <person name="Nagy L.G."/>
            <person name="Floudas D."/>
            <person name="Copeland A."/>
            <person name="Barry K.W."/>
            <person name="Cichocki N."/>
            <person name="Veneault-Fourrey C."/>
            <person name="LaButti K."/>
            <person name="Lindquist E.A."/>
            <person name="Lipzen A."/>
            <person name="Lundell T."/>
            <person name="Morin E."/>
            <person name="Murat C."/>
            <person name="Sun H."/>
            <person name="Tunlid A."/>
            <person name="Henrissat B."/>
            <person name="Grigoriev I.V."/>
            <person name="Hibbett D.S."/>
            <person name="Martin F."/>
            <person name="Nordberg H.P."/>
            <person name="Cantor M.N."/>
            <person name="Hua S.X."/>
        </authorList>
    </citation>
    <scope>NUCLEOTIDE SEQUENCE [LARGE SCALE GENOMIC DNA]</scope>
    <source>
        <strain evidence="1 2">Foug A</strain>
    </source>
</reference>
<reference evidence="2" key="2">
    <citation type="submission" date="2015-01" db="EMBL/GenBank/DDBJ databases">
        <title>Evolutionary Origins and Diversification of the Mycorrhizal Mutualists.</title>
        <authorList>
            <consortium name="DOE Joint Genome Institute"/>
            <consortium name="Mycorrhizal Genomics Consortium"/>
            <person name="Kohler A."/>
            <person name="Kuo A."/>
            <person name="Nagy L.G."/>
            <person name="Floudas D."/>
            <person name="Copeland A."/>
            <person name="Barry K.W."/>
            <person name="Cichocki N."/>
            <person name="Veneault-Fourrey C."/>
            <person name="LaButti K."/>
            <person name="Lindquist E.A."/>
            <person name="Lipzen A."/>
            <person name="Lundell T."/>
            <person name="Morin E."/>
            <person name="Murat C."/>
            <person name="Riley R."/>
            <person name="Ohm R."/>
            <person name="Sun H."/>
            <person name="Tunlid A."/>
            <person name="Henrissat B."/>
            <person name="Grigoriev I.V."/>
            <person name="Hibbett D.S."/>
            <person name="Martin F."/>
        </authorList>
    </citation>
    <scope>NUCLEOTIDE SEQUENCE [LARGE SCALE GENOMIC DNA]</scope>
    <source>
        <strain evidence="2">Foug A</strain>
    </source>
</reference>
<dbReference type="InParanoid" id="A0A0C3DQF3"/>
<evidence type="ECO:0000313" key="2">
    <source>
        <dbReference type="Proteomes" id="UP000053989"/>
    </source>
</evidence>